<dbReference type="PROSITE" id="PS50931">
    <property type="entry name" value="HTH_LYSR"/>
    <property type="match status" value="1"/>
</dbReference>
<gene>
    <name evidence="6" type="ORF">SAMN05660742_10295</name>
</gene>
<dbReference type="STRING" id="84035.SAMN05660742_10295"/>
<evidence type="ECO:0000313" key="7">
    <source>
        <dbReference type="Proteomes" id="UP000199662"/>
    </source>
</evidence>
<evidence type="ECO:0000256" key="2">
    <source>
        <dbReference type="ARBA" id="ARBA00023015"/>
    </source>
</evidence>
<dbReference type="RefSeq" id="WP_091828857.1">
    <property type="nucleotide sequence ID" value="NZ_FNZK01000002.1"/>
</dbReference>
<dbReference type="PANTHER" id="PTHR30126">
    <property type="entry name" value="HTH-TYPE TRANSCRIPTIONAL REGULATOR"/>
    <property type="match status" value="1"/>
</dbReference>
<dbReference type="PRINTS" id="PR00039">
    <property type="entry name" value="HTHLYSR"/>
</dbReference>
<keyword evidence="3 6" id="KW-0238">DNA-binding</keyword>
<dbReference type="GO" id="GO:0000976">
    <property type="term" value="F:transcription cis-regulatory region binding"/>
    <property type="evidence" value="ECO:0007669"/>
    <property type="project" value="TreeGrafter"/>
</dbReference>
<name>A0A1H6V3J8_9FIRM</name>
<dbReference type="Proteomes" id="UP000199662">
    <property type="component" value="Unassembled WGS sequence"/>
</dbReference>
<dbReference type="Pfam" id="PF03466">
    <property type="entry name" value="LysR_substrate"/>
    <property type="match status" value="1"/>
</dbReference>
<keyword evidence="7" id="KW-1185">Reference proteome</keyword>
<dbReference type="EMBL" id="FNZK01000002">
    <property type="protein sequence ID" value="SEI96397.1"/>
    <property type="molecule type" value="Genomic_DNA"/>
</dbReference>
<dbReference type="Gene3D" id="1.10.10.10">
    <property type="entry name" value="Winged helix-like DNA-binding domain superfamily/Winged helix DNA-binding domain"/>
    <property type="match status" value="1"/>
</dbReference>
<dbReference type="SUPFAM" id="SSF53850">
    <property type="entry name" value="Periplasmic binding protein-like II"/>
    <property type="match status" value="1"/>
</dbReference>
<dbReference type="InterPro" id="IPR000847">
    <property type="entry name" value="LysR_HTH_N"/>
</dbReference>
<evidence type="ECO:0000256" key="3">
    <source>
        <dbReference type="ARBA" id="ARBA00023125"/>
    </source>
</evidence>
<dbReference type="Pfam" id="PF00126">
    <property type="entry name" value="HTH_1"/>
    <property type="match status" value="1"/>
</dbReference>
<protein>
    <submittedName>
        <fullName evidence="6">DNA-binding transcriptional regulator, LysR family</fullName>
    </submittedName>
</protein>
<dbReference type="PANTHER" id="PTHR30126:SF40">
    <property type="entry name" value="HTH-TYPE TRANSCRIPTIONAL REGULATOR GLTR"/>
    <property type="match status" value="1"/>
</dbReference>
<sequence>MDINLFKTFLTVANCKNITHAAEILNFTQPAITAQIKLIEKEMHAALFERIGGKIYLTPNGKIFMRHANNILLEYNSLKKDIYLSSKKNSSLINIGVSTLCASYLVTPILSPQNEFKNISLEICSNTDSALNGLIQNKFDFIICHTDIKSEKITKIELSKEKMIWTVGKALYLQHNQSLNIFDYPLISFKEGCTYRKKYEHLLPKLPNIIMECSNSESVRDAVLNNIGLSFLPNLLIKDYLNSGQLIELPCQPNTFVTLTLGFFKNKHFSVQEQLFLDLLLKSI</sequence>
<evidence type="ECO:0000256" key="4">
    <source>
        <dbReference type="ARBA" id="ARBA00023163"/>
    </source>
</evidence>
<dbReference type="AlphaFoldDB" id="A0A1H6V3J8"/>
<comment type="similarity">
    <text evidence="1">Belongs to the LysR transcriptional regulatory family.</text>
</comment>
<keyword evidence="4" id="KW-0804">Transcription</keyword>
<proteinExistence type="inferred from homology"/>
<dbReference type="InterPro" id="IPR036390">
    <property type="entry name" value="WH_DNA-bd_sf"/>
</dbReference>
<organism evidence="6 7">
    <name type="scientific">Propionispira arboris</name>
    <dbReference type="NCBI Taxonomy" id="84035"/>
    <lineage>
        <taxon>Bacteria</taxon>
        <taxon>Bacillati</taxon>
        <taxon>Bacillota</taxon>
        <taxon>Negativicutes</taxon>
        <taxon>Selenomonadales</taxon>
        <taxon>Selenomonadaceae</taxon>
        <taxon>Propionispira</taxon>
    </lineage>
</organism>
<evidence type="ECO:0000256" key="1">
    <source>
        <dbReference type="ARBA" id="ARBA00009437"/>
    </source>
</evidence>
<dbReference type="InterPro" id="IPR005119">
    <property type="entry name" value="LysR_subst-bd"/>
</dbReference>
<dbReference type="SUPFAM" id="SSF46785">
    <property type="entry name" value="Winged helix' DNA-binding domain"/>
    <property type="match status" value="1"/>
</dbReference>
<evidence type="ECO:0000259" key="5">
    <source>
        <dbReference type="PROSITE" id="PS50931"/>
    </source>
</evidence>
<dbReference type="InterPro" id="IPR036388">
    <property type="entry name" value="WH-like_DNA-bd_sf"/>
</dbReference>
<reference evidence="6 7" key="1">
    <citation type="submission" date="2016-10" db="EMBL/GenBank/DDBJ databases">
        <authorList>
            <person name="de Groot N.N."/>
        </authorList>
    </citation>
    <scope>NUCLEOTIDE SEQUENCE [LARGE SCALE GENOMIC DNA]</scope>
    <source>
        <strain evidence="6 7">DSM 2179</strain>
    </source>
</reference>
<keyword evidence="2" id="KW-0805">Transcription regulation</keyword>
<dbReference type="GO" id="GO:0003700">
    <property type="term" value="F:DNA-binding transcription factor activity"/>
    <property type="evidence" value="ECO:0007669"/>
    <property type="project" value="InterPro"/>
</dbReference>
<evidence type="ECO:0000313" key="6">
    <source>
        <dbReference type="EMBL" id="SEI96397.1"/>
    </source>
</evidence>
<dbReference type="CDD" id="cd05466">
    <property type="entry name" value="PBP2_LTTR_substrate"/>
    <property type="match status" value="1"/>
</dbReference>
<feature type="domain" description="HTH lysR-type" evidence="5">
    <location>
        <begin position="1"/>
        <end position="58"/>
    </location>
</feature>
<dbReference type="Gene3D" id="3.40.190.290">
    <property type="match status" value="1"/>
</dbReference>
<accession>A0A1H6V3J8</accession>